<protein>
    <submittedName>
        <fullName evidence="1">Uncharacterized protein</fullName>
    </submittedName>
</protein>
<reference evidence="1" key="1">
    <citation type="submission" date="2023-06" db="EMBL/GenBank/DDBJ databases">
        <title>Reference genome for the Northern bat (Eptesicus nilssonii), a most northern bat species.</title>
        <authorList>
            <person name="Laine V.N."/>
            <person name="Pulliainen A.T."/>
            <person name="Lilley T.M."/>
        </authorList>
    </citation>
    <scope>NUCLEOTIDE SEQUENCE</scope>
    <source>
        <strain evidence="1">BLF_Eptnil</strain>
        <tissue evidence="1">Kidney</tissue>
    </source>
</reference>
<proteinExistence type="predicted"/>
<evidence type="ECO:0000313" key="1">
    <source>
        <dbReference type="EMBL" id="KAK1327757.1"/>
    </source>
</evidence>
<keyword evidence="2" id="KW-1185">Reference proteome</keyword>
<dbReference type="EMBL" id="JAULJE010000025">
    <property type="protein sequence ID" value="KAK1327757.1"/>
    <property type="molecule type" value="Genomic_DNA"/>
</dbReference>
<organism evidence="1 2">
    <name type="scientific">Cnephaeus nilssonii</name>
    <name type="common">Northern bat</name>
    <name type="synonym">Eptesicus nilssonii</name>
    <dbReference type="NCBI Taxonomy" id="3371016"/>
    <lineage>
        <taxon>Eukaryota</taxon>
        <taxon>Metazoa</taxon>
        <taxon>Chordata</taxon>
        <taxon>Craniata</taxon>
        <taxon>Vertebrata</taxon>
        <taxon>Euteleostomi</taxon>
        <taxon>Mammalia</taxon>
        <taxon>Eutheria</taxon>
        <taxon>Laurasiatheria</taxon>
        <taxon>Chiroptera</taxon>
        <taxon>Yangochiroptera</taxon>
        <taxon>Vespertilionidae</taxon>
        <taxon>Cnephaeus</taxon>
    </lineage>
</organism>
<comment type="caution">
    <text evidence="1">The sequence shown here is derived from an EMBL/GenBank/DDBJ whole genome shotgun (WGS) entry which is preliminary data.</text>
</comment>
<dbReference type="AlphaFoldDB" id="A0AA40HAN3"/>
<accession>A0AA40HAN3</accession>
<gene>
    <name evidence="1" type="ORF">QTO34_012664</name>
</gene>
<dbReference type="Proteomes" id="UP001177744">
    <property type="component" value="Unassembled WGS sequence"/>
</dbReference>
<evidence type="ECO:0000313" key="2">
    <source>
        <dbReference type="Proteomes" id="UP001177744"/>
    </source>
</evidence>
<name>A0AA40HAN3_CNENI</name>
<sequence length="109" mass="12341">MWGVQEAERKGEGERVRNIDERETSISCLLHTPYWGCARNQASDVLQFLFLLNPICTHTRLRTSPQGTICLYPISGPHLLRAKGQNVYISVVFTTTTPRPPRRMGLGMV</sequence>